<dbReference type="InterPro" id="IPR012480">
    <property type="entry name" value="Hepar_II_III_C"/>
</dbReference>
<dbReference type="GO" id="GO:0042597">
    <property type="term" value="C:periplasmic space"/>
    <property type="evidence" value="ECO:0007669"/>
    <property type="project" value="UniProtKB-SubCell"/>
</dbReference>
<feature type="domain" description="Heparinase II/III-like C-terminal" evidence="5">
    <location>
        <begin position="406"/>
        <end position="589"/>
    </location>
</feature>
<comment type="caution">
    <text evidence="7">The sequence shown here is derived from an EMBL/GenBank/DDBJ whole genome shotgun (WGS) entry which is preliminary data.</text>
</comment>
<dbReference type="GO" id="GO:0016829">
    <property type="term" value="F:lyase activity"/>
    <property type="evidence" value="ECO:0007669"/>
    <property type="project" value="UniProtKB-KW"/>
</dbReference>
<dbReference type="EMBL" id="BAWF01000095">
    <property type="protein sequence ID" value="GAF50727.1"/>
    <property type="molecule type" value="Genomic_DNA"/>
</dbReference>
<organism evidence="7 8">
    <name type="scientific">Rhodococcus wratislaviensis NBRC 100605</name>
    <dbReference type="NCBI Taxonomy" id="1219028"/>
    <lineage>
        <taxon>Bacteria</taxon>
        <taxon>Bacillati</taxon>
        <taxon>Actinomycetota</taxon>
        <taxon>Actinomycetes</taxon>
        <taxon>Mycobacteriales</taxon>
        <taxon>Nocardiaceae</taxon>
        <taxon>Rhodococcus</taxon>
    </lineage>
</organism>
<evidence type="ECO:0000259" key="5">
    <source>
        <dbReference type="Pfam" id="PF07940"/>
    </source>
</evidence>
<evidence type="ECO:0000256" key="3">
    <source>
        <dbReference type="ARBA" id="ARBA00022764"/>
    </source>
</evidence>
<dbReference type="PANTHER" id="PTHR39210">
    <property type="entry name" value="HEPARIN-SULFATE LYASE"/>
    <property type="match status" value="1"/>
</dbReference>
<accession>X0QGN4</accession>
<dbReference type="Gene3D" id="1.50.10.100">
    <property type="entry name" value="Chondroitin AC/alginate lyase"/>
    <property type="match status" value="1"/>
</dbReference>
<dbReference type="Proteomes" id="UP000019491">
    <property type="component" value="Unassembled WGS sequence"/>
</dbReference>
<protein>
    <submittedName>
        <fullName evidence="7">Uncharacterized protein</fullName>
    </submittedName>
</protein>
<dbReference type="AlphaFoldDB" id="X0QGN4"/>
<gene>
    <name evidence="7" type="ORF">RW1_095_03520</name>
</gene>
<evidence type="ECO:0000259" key="6">
    <source>
        <dbReference type="Pfam" id="PF16889"/>
    </source>
</evidence>
<evidence type="ECO:0000256" key="2">
    <source>
        <dbReference type="ARBA" id="ARBA00022729"/>
    </source>
</evidence>
<dbReference type="Pfam" id="PF07940">
    <property type="entry name" value="Hepar_II_III_C"/>
    <property type="match status" value="1"/>
</dbReference>
<name>X0QGN4_RHOWR</name>
<evidence type="ECO:0000313" key="8">
    <source>
        <dbReference type="Proteomes" id="UP000019491"/>
    </source>
</evidence>
<keyword evidence="2" id="KW-0732">Signal</keyword>
<keyword evidence="8" id="KW-1185">Reference proteome</keyword>
<dbReference type="PANTHER" id="PTHR39210:SF1">
    <property type="entry name" value="HEPARIN-SULFATE LYASE"/>
    <property type="match status" value="1"/>
</dbReference>
<keyword evidence="3" id="KW-0574">Periplasm</keyword>
<dbReference type="Gene3D" id="2.70.98.70">
    <property type="match status" value="1"/>
</dbReference>
<dbReference type="InterPro" id="IPR031680">
    <property type="entry name" value="Hepar_II_III_N"/>
</dbReference>
<feature type="domain" description="Heparin-sulfate lyase N-terminal" evidence="6">
    <location>
        <begin position="77"/>
        <end position="312"/>
    </location>
</feature>
<evidence type="ECO:0000313" key="7">
    <source>
        <dbReference type="EMBL" id="GAF50727.1"/>
    </source>
</evidence>
<keyword evidence="4" id="KW-0456">Lyase</keyword>
<reference evidence="7 8" key="1">
    <citation type="submission" date="2014-02" db="EMBL/GenBank/DDBJ databases">
        <title>Whole genome shotgun sequence of Rhodococcus wratislaviensis NBRC 100605.</title>
        <authorList>
            <person name="Hosoyama A."/>
            <person name="Tsuchikane K."/>
            <person name="Yoshida I."/>
            <person name="Ohji S."/>
            <person name="Ichikawa N."/>
            <person name="Yamazoe A."/>
            <person name="Fujita N."/>
        </authorList>
    </citation>
    <scope>NUCLEOTIDE SEQUENCE [LARGE SCALE GENOMIC DNA]</scope>
    <source>
        <strain evidence="7 8">NBRC 100605</strain>
    </source>
</reference>
<dbReference type="SUPFAM" id="SSF48230">
    <property type="entry name" value="Chondroitin AC/alginate lyase"/>
    <property type="match status" value="1"/>
</dbReference>
<dbReference type="OrthoDB" id="9763014at2"/>
<sequence length="692" mass="75161">MTPREVAWRAGQAGRNLLPIVTHYEPTDRELFGVGDPHGEAALCRFREGAGRPVLLDGDRVAAIAIDYPLEVADVVAAADKAVESSFGFFGYAEVKLEQPLDWHYDPIAHVRWPAMSASRIDHRTFAGDPKWIWELNRLQHLPWLAEAWLFTGDRKYSTAAFDQLDSWIVQNPPGIGIAWRGAFEAGVRAISVAVALQGLRDSPDLTTERFCRVVRMLAQGARRCWQYRSRYSSANNHLVGELAGLATSAIFFPDVAALARWKAPALRALALEATKQILPDGAGAEQAVGYQIFTTELLLTVASLVALRGIRPPSEIVDALDRSATFLAGLVGDGDPAPRYGDDDEGFALRLGAEPLRTVRDHLGAVAAVTGNATAHEAGRATLSSAWLRAAHPERSTAQPRVVGAGSFFAPHGGLAVLRARQRRLTMDVGPLGYLSPAAHGHADALAVTLSVDGEELIGDPGTASYYGHPDWRTAHRGSRTHATVCIDGLDQSVIGGPFLWRRHAQVRVRSVDLSNGIVDAEHDGYVRLPEPVVHRRCLIAPPTRHAVLVVDLITGRGSHEMRTSWPLPPDLDVSATGGEHVVSRGDTPVLQILHGATGELVRDEVRGEGMLGWWSRRLESREPSWLVGAHCVCEAPAVLVTVLNPLGARDERVSNLEVALDGRRIVARWREGEAEIVVDVDTIASVRLPS</sequence>
<comment type="subcellular location">
    <subcellularLocation>
        <location evidence="1">Periplasm</location>
    </subcellularLocation>
</comment>
<proteinExistence type="predicted"/>
<dbReference type="Pfam" id="PF16889">
    <property type="entry name" value="Hepar_II_III_N"/>
    <property type="match status" value="1"/>
</dbReference>
<evidence type="ECO:0000256" key="4">
    <source>
        <dbReference type="ARBA" id="ARBA00023239"/>
    </source>
</evidence>
<evidence type="ECO:0000256" key="1">
    <source>
        <dbReference type="ARBA" id="ARBA00004418"/>
    </source>
</evidence>
<dbReference type="InterPro" id="IPR008929">
    <property type="entry name" value="Chondroitin_lyas"/>
</dbReference>